<accession>A0A916XKM3</accession>
<evidence type="ECO:0000313" key="2">
    <source>
        <dbReference type="Proteomes" id="UP000637423"/>
    </source>
</evidence>
<name>A0A916XKM3_9BURK</name>
<dbReference type="Proteomes" id="UP000637423">
    <property type="component" value="Unassembled WGS sequence"/>
</dbReference>
<dbReference type="PANTHER" id="PTHR38436">
    <property type="entry name" value="POLYKETIDE CYCLASE SNOAL-LIKE DOMAIN"/>
    <property type="match status" value="1"/>
</dbReference>
<dbReference type="RefSeq" id="WP_188567006.1">
    <property type="nucleotide sequence ID" value="NZ_BMED01000003.1"/>
</dbReference>
<keyword evidence="2" id="KW-1185">Reference proteome</keyword>
<dbReference type="GO" id="GO:0030638">
    <property type="term" value="P:polyketide metabolic process"/>
    <property type="evidence" value="ECO:0007669"/>
    <property type="project" value="InterPro"/>
</dbReference>
<dbReference type="AlphaFoldDB" id="A0A916XKM3"/>
<organism evidence="1 2">
    <name type="scientific">Undibacterium terreum</name>
    <dbReference type="NCBI Taxonomy" id="1224302"/>
    <lineage>
        <taxon>Bacteria</taxon>
        <taxon>Pseudomonadati</taxon>
        <taxon>Pseudomonadota</taxon>
        <taxon>Betaproteobacteria</taxon>
        <taxon>Burkholderiales</taxon>
        <taxon>Oxalobacteraceae</taxon>
        <taxon>Undibacterium</taxon>
    </lineage>
</organism>
<evidence type="ECO:0008006" key="3">
    <source>
        <dbReference type="Google" id="ProtNLM"/>
    </source>
</evidence>
<dbReference type="InterPro" id="IPR032710">
    <property type="entry name" value="NTF2-like_dom_sf"/>
</dbReference>
<dbReference type="Gene3D" id="3.10.450.50">
    <property type="match status" value="1"/>
</dbReference>
<reference evidence="1" key="1">
    <citation type="journal article" date="2014" name="Int. J. Syst. Evol. Microbiol.">
        <title>Complete genome sequence of Corynebacterium casei LMG S-19264T (=DSM 44701T), isolated from a smear-ripened cheese.</title>
        <authorList>
            <consortium name="US DOE Joint Genome Institute (JGI-PGF)"/>
            <person name="Walter F."/>
            <person name="Albersmeier A."/>
            <person name="Kalinowski J."/>
            <person name="Ruckert C."/>
        </authorList>
    </citation>
    <scope>NUCLEOTIDE SEQUENCE</scope>
    <source>
        <strain evidence="1">CGMCC 1.10998</strain>
    </source>
</reference>
<proteinExistence type="predicted"/>
<reference evidence="1" key="2">
    <citation type="submission" date="2020-09" db="EMBL/GenBank/DDBJ databases">
        <authorList>
            <person name="Sun Q."/>
            <person name="Zhou Y."/>
        </authorList>
    </citation>
    <scope>NUCLEOTIDE SEQUENCE</scope>
    <source>
        <strain evidence="1">CGMCC 1.10998</strain>
    </source>
</reference>
<dbReference type="InterPro" id="IPR009959">
    <property type="entry name" value="Cyclase_SnoaL-like"/>
</dbReference>
<evidence type="ECO:0000313" key="1">
    <source>
        <dbReference type="EMBL" id="GGC81539.1"/>
    </source>
</evidence>
<dbReference type="SUPFAM" id="SSF54427">
    <property type="entry name" value="NTF2-like"/>
    <property type="match status" value="1"/>
</dbReference>
<sequence length="170" mass="19549">MLEYPSGDTAKALVRRSIHELLNEGEFASFNELFAPDFIDHTPQGDFVDDQKPGDRKAIRAWYQSLRHAFPDLRVEVHWQLEIAAMVTTYSRFQGTHLGVFLGVEATDKRLRFDSVDVIRVQDHKIKEHWGLVNLHSLGKQLTVNISTRRHRKAYADLVRDSLIKEIIGG</sequence>
<dbReference type="Pfam" id="PF07366">
    <property type="entry name" value="SnoaL"/>
    <property type="match status" value="1"/>
</dbReference>
<comment type="caution">
    <text evidence="1">The sequence shown here is derived from an EMBL/GenBank/DDBJ whole genome shotgun (WGS) entry which is preliminary data.</text>
</comment>
<protein>
    <recommendedName>
        <fullName evidence="3">Ester cyclase</fullName>
    </recommendedName>
</protein>
<dbReference type="EMBL" id="BMED01000003">
    <property type="protein sequence ID" value="GGC81539.1"/>
    <property type="molecule type" value="Genomic_DNA"/>
</dbReference>
<gene>
    <name evidence="1" type="ORF">GCM10011396_30960</name>
</gene>
<dbReference type="PANTHER" id="PTHR38436:SF1">
    <property type="entry name" value="ESTER CYCLASE"/>
    <property type="match status" value="1"/>
</dbReference>